<dbReference type="Pfam" id="PF02566">
    <property type="entry name" value="OsmC"/>
    <property type="match status" value="1"/>
</dbReference>
<keyword evidence="2" id="KW-1185">Reference proteome</keyword>
<dbReference type="RefSeq" id="WP_149324870.1">
    <property type="nucleotide sequence ID" value="NZ_CP043504.1"/>
</dbReference>
<evidence type="ECO:0000313" key="1">
    <source>
        <dbReference type="EMBL" id="QEO09448.1"/>
    </source>
</evidence>
<dbReference type="AlphaFoldDB" id="A0A5C1Y7R7"/>
<name>A0A5C1Y7R7_9MICO</name>
<sequence length="146" mass="16122">MNARIVVASNMHGRMTDVRGRYQIGDGSFEITSDGSVRSGGLGEEASALDLLVASLVSCALNAFRQDFVSAGEPDREVEIFARVERRQDGDYLGTLIMECFIDGVDHRTADELVEEYKKRCRIYQALKDSLPVVFVLHDTGARYGG</sequence>
<dbReference type="Proteomes" id="UP000322159">
    <property type="component" value="Chromosome"/>
</dbReference>
<dbReference type="EMBL" id="CP043504">
    <property type="protein sequence ID" value="QEO09448.1"/>
    <property type="molecule type" value="Genomic_DNA"/>
</dbReference>
<dbReference type="KEGG" id="lyk:FLP23_05145"/>
<dbReference type="InterPro" id="IPR003718">
    <property type="entry name" value="OsmC/Ohr_fam"/>
</dbReference>
<dbReference type="SUPFAM" id="SSF82784">
    <property type="entry name" value="OsmC-like"/>
    <property type="match status" value="1"/>
</dbReference>
<dbReference type="InterPro" id="IPR036102">
    <property type="entry name" value="OsmC/Ohrsf"/>
</dbReference>
<evidence type="ECO:0000313" key="2">
    <source>
        <dbReference type="Proteomes" id="UP000322159"/>
    </source>
</evidence>
<dbReference type="Gene3D" id="3.30.300.20">
    <property type="match status" value="1"/>
</dbReference>
<dbReference type="OrthoDB" id="3690212at2"/>
<gene>
    <name evidence="1" type="ORF">FLP23_05145</name>
</gene>
<proteinExistence type="predicted"/>
<reference evidence="1 2" key="1">
    <citation type="submission" date="2019-09" db="EMBL/GenBank/DDBJ databases">
        <title>Genome sequencing of strain KACC 19322.</title>
        <authorList>
            <person name="Heo J."/>
            <person name="Kim S.-J."/>
            <person name="Kim J.-S."/>
            <person name="Hong S.-B."/>
            <person name="Kwon S.-W."/>
        </authorList>
    </citation>
    <scope>NUCLEOTIDE SEQUENCE [LARGE SCALE GENOMIC DNA]</scope>
    <source>
        <strain evidence="1 2">KACC 19322</strain>
    </source>
</reference>
<organism evidence="1 2">
    <name type="scientific">Protaetiibacter larvae</name>
    <dbReference type="NCBI Taxonomy" id="2592654"/>
    <lineage>
        <taxon>Bacteria</taxon>
        <taxon>Bacillati</taxon>
        <taxon>Actinomycetota</taxon>
        <taxon>Actinomycetes</taxon>
        <taxon>Micrococcales</taxon>
        <taxon>Microbacteriaceae</taxon>
        <taxon>Protaetiibacter</taxon>
    </lineage>
</organism>
<protein>
    <submittedName>
        <fullName evidence="1">OsmC family protein</fullName>
    </submittedName>
</protein>
<accession>A0A5C1Y7R7</accession>
<dbReference type="InterPro" id="IPR015946">
    <property type="entry name" value="KH_dom-like_a/b"/>
</dbReference>